<dbReference type="InterPro" id="IPR012340">
    <property type="entry name" value="NA-bd_OB-fold"/>
</dbReference>
<dbReference type="Proteomes" id="UP001438707">
    <property type="component" value="Unassembled WGS sequence"/>
</dbReference>
<evidence type="ECO:0000313" key="11">
    <source>
        <dbReference type="EMBL" id="KAK9833208.1"/>
    </source>
</evidence>
<evidence type="ECO:0000256" key="7">
    <source>
        <dbReference type="ARBA" id="ARBA00023242"/>
    </source>
</evidence>
<dbReference type="InterPro" id="IPR040260">
    <property type="entry name" value="RFA2-like"/>
</dbReference>
<dbReference type="GO" id="GO:0000724">
    <property type="term" value="P:double-strand break repair via homologous recombination"/>
    <property type="evidence" value="ECO:0007669"/>
    <property type="project" value="TreeGrafter"/>
</dbReference>
<name>A0AAW1RHN7_9CHLO</name>
<dbReference type="CDD" id="cd04478">
    <property type="entry name" value="RPA2_DBD_D"/>
    <property type="match status" value="1"/>
</dbReference>
<evidence type="ECO:0000259" key="9">
    <source>
        <dbReference type="Pfam" id="PF01336"/>
    </source>
</evidence>
<evidence type="ECO:0000313" key="12">
    <source>
        <dbReference type="Proteomes" id="UP001438707"/>
    </source>
</evidence>
<accession>A0AAW1RHN7</accession>
<dbReference type="GO" id="GO:0003697">
    <property type="term" value="F:single-stranded DNA binding"/>
    <property type="evidence" value="ECO:0007669"/>
    <property type="project" value="TreeGrafter"/>
</dbReference>
<evidence type="ECO:0000259" key="10">
    <source>
        <dbReference type="Pfam" id="PF08784"/>
    </source>
</evidence>
<dbReference type="PIRSF" id="PIRSF036949">
    <property type="entry name" value="RPA32"/>
    <property type="match status" value="1"/>
</dbReference>
<dbReference type="GO" id="GO:0035861">
    <property type="term" value="C:site of double-strand break"/>
    <property type="evidence" value="ECO:0007669"/>
    <property type="project" value="TreeGrafter"/>
</dbReference>
<dbReference type="GO" id="GO:0006260">
    <property type="term" value="P:DNA replication"/>
    <property type="evidence" value="ECO:0007669"/>
    <property type="project" value="UniProtKB-KW"/>
</dbReference>
<comment type="caution">
    <text evidence="11">The sequence shown here is derived from an EMBL/GenBank/DDBJ whole genome shotgun (WGS) entry which is preliminary data.</text>
</comment>
<dbReference type="InterPro" id="IPR014646">
    <property type="entry name" value="Rfa2/RPA32"/>
</dbReference>
<evidence type="ECO:0000256" key="6">
    <source>
        <dbReference type="ARBA" id="ARBA00023204"/>
    </source>
</evidence>
<dbReference type="InterPro" id="IPR036388">
    <property type="entry name" value="WH-like_DNA-bd_sf"/>
</dbReference>
<keyword evidence="12" id="KW-1185">Reference proteome</keyword>
<dbReference type="FunFam" id="2.40.50.140:FF:000184">
    <property type="entry name" value="replication protein A 32 kDa subunit A-like"/>
    <property type="match status" value="1"/>
</dbReference>
<dbReference type="GO" id="GO:0005662">
    <property type="term" value="C:DNA replication factor A complex"/>
    <property type="evidence" value="ECO:0007669"/>
    <property type="project" value="TreeGrafter"/>
</dbReference>
<feature type="domain" description="Replication protein A C-terminal" evidence="10">
    <location>
        <begin position="164"/>
        <end position="275"/>
    </location>
</feature>
<organism evidence="11 12">
    <name type="scientific">Apatococcus lobatus</name>
    <dbReference type="NCBI Taxonomy" id="904363"/>
    <lineage>
        <taxon>Eukaryota</taxon>
        <taxon>Viridiplantae</taxon>
        <taxon>Chlorophyta</taxon>
        <taxon>core chlorophytes</taxon>
        <taxon>Trebouxiophyceae</taxon>
        <taxon>Chlorellales</taxon>
        <taxon>Chlorellaceae</taxon>
        <taxon>Apatococcus</taxon>
    </lineage>
</organism>
<proteinExistence type="inferred from homology"/>
<dbReference type="Pfam" id="PF01336">
    <property type="entry name" value="tRNA_anti-codon"/>
    <property type="match status" value="1"/>
</dbReference>
<feature type="domain" description="OB" evidence="9">
    <location>
        <begin position="71"/>
        <end position="147"/>
    </location>
</feature>
<dbReference type="PANTHER" id="PTHR13989:SF16">
    <property type="entry name" value="REPLICATION PROTEIN A2"/>
    <property type="match status" value="1"/>
</dbReference>
<dbReference type="FunFam" id="1.10.10.10:FF:000168">
    <property type="entry name" value="Replication protein A 32 kDa subunit"/>
    <property type="match status" value="1"/>
</dbReference>
<evidence type="ECO:0000256" key="3">
    <source>
        <dbReference type="ARBA" id="ARBA00022705"/>
    </source>
</evidence>
<dbReference type="Gene3D" id="1.10.10.10">
    <property type="entry name" value="Winged helix-like DNA-binding domain superfamily/Winged helix DNA-binding domain"/>
    <property type="match status" value="1"/>
</dbReference>
<dbReference type="SUPFAM" id="SSF46785">
    <property type="entry name" value="Winged helix' DNA-binding domain"/>
    <property type="match status" value="1"/>
</dbReference>
<dbReference type="Pfam" id="PF08784">
    <property type="entry name" value="RPA_C"/>
    <property type="match status" value="1"/>
</dbReference>
<evidence type="ECO:0000256" key="1">
    <source>
        <dbReference type="ARBA" id="ARBA00004123"/>
    </source>
</evidence>
<protein>
    <submittedName>
        <fullName evidence="11">Uncharacterized protein</fullName>
    </submittedName>
</protein>
<feature type="region of interest" description="Disordered" evidence="8">
    <location>
        <begin position="17"/>
        <end position="38"/>
    </location>
</feature>
<evidence type="ECO:0000256" key="4">
    <source>
        <dbReference type="ARBA" id="ARBA00022763"/>
    </source>
</evidence>
<dbReference type="InterPro" id="IPR004365">
    <property type="entry name" value="NA-bd_OB_tRNA"/>
</dbReference>
<dbReference type="GO" id="GO:0006289">
    <property type="term" value="P:nucleotide-excision repair"/>
    <property type="evidence" value="ECO:0007669"/>
    <property type="project" value="TreeGrafter"/>
</dbReference>
<dbReference type="SUPFAM" id="SSF50249">
    <property type="entry name" value="Nucleic acid-binding proteins"/>
    <property type="match status" value="1"/>
</dbReference>
<dbReference type="GO" id="GO:0000781">
    <property type="term" value="C:chromosome, telomeric region"/>
    <property type="evidence" value="ECO:0007669"/>
    <property type="project" value="TreeGrafter"/>
</dbReference>
<keyword evidence="4" id="KW-0227">DNA damage</keyword>
<dbReference type="EMBL" id="JALJOS010000011">
    <property type="protein sequence ID" value="KAK9833208.1"/>
    <property type="molecule type" value="Genomic_DNA"/>
</dbReference>
<reference evidence="11 12" key="1">
    <citation type="journal article" date="2024" name="Nat. Commun.">
        <title>Phylogenomics reveals the evolutionary origins of lichenization in chlorophyte algae.</title>
        <authorList>
            <person name="Puginier C."/>
            <person name="Libourel C."/>
            <person name="Otte J."/>
            <person name="Skaloud P."/>
            <person name="Haon M."/>
            <person name="Grisel S."/>
            <person name="Petersen M."/>
            <person name="Berrin J.G."/>
            <person name="Delaux P.M."/>
            <person name="Dal Grande F."/>
            <person name="Keller J."/>
        </authorList>
    </citation>
    <scope>NUCLEOTIDE SEQUENCE [LARGE SCALE GENOMIC DNA]</scope>
    <source>
        <strain evidence="11 12">SAG 2145</strain>
    </source>
</reference>
<evidence type="ECO:0000256" key="8">
    <source>
        <dbReference type="SAM" id="MobiDB-lite"/>
    </source>
</evidence>
<keyword evidence="6" id="KW-0234">DNA repair</keyword>
<keyword evidence="7" id="KW-0539">Nucleus</keyword>
<evidence type="ECO:0000256" key="2">
    <source>
        <dbReference type="ARBA" id="ARBA00007815"/>
    </source>
</evidence>
<dbReference type="Gene3D" id="2.40.50.140">
    <property type="entry name" value="Nucleic acid-binding proteins"/>
    <property type="match status" value="1"/>
</dbReference>
<dbReference type="AlphaFoldDB" id="A0AAW1RHN7"/>
<dbReference type="InterPro" id="IPR036390">
    <property type="entry name" value="WH_DNA-bd_sf"/>
</dbReference>
<comment type="similarity">
    <text evidence="2">Belongs to the replication factor A protein 2 family.</text>
</comment>
<keyword evidence="5" id="KW-0238">DNA-binding</keyword>
<evidence type="ECO:0000256" key="5">
    <source>
        <dbReference type="ARBA" id="ARBA00023125"/>
    </source>
</evidence>
<sequence>MFGGGGYDAGASQFAGGGFMPTQADQGTSPAPKKTSSDQTLRALTIKQIIDGTQNPDESQWTIDGQELSNVTLVGKLTSVQEQSACVVYQLNDGTGSMEIKNWIDTDSDYDAAKKAELRLGVYVRVHGHLRVFDGQKSIVAFNMRPITDFNEVTYHALQSIFQHLHLTKGTRTGPMGGSNLAARPAGAMPQSNGMGGGPAGASYPAATVKTDGNRPPIQQDILAVFNTSNAQASDVGTSTDQVVGQLAGKHSERDVRQAVSFLADDGAIYSTIDDVHFKSCEY</sequence>
<gene>
    <name evidence="11" type="ORF">WJX74_010485</name>
</gene>
<dbReference type="PANTHER" id="PTHR13989">
    <property type="entry name" value="REPLICATION PROTEIN A-RELATED"/>
    <property type="match status" value="1"/>
</dbReference>
<comment type="subcellular location">
    <subcellularLocation>
        <location evidence="1">Nucleus</location>
    </subcellularLocation>
</comment>
<keyword evidence="3" id="KW-0235">DNA replication</keyword>
<dbReference type="InterPro" id="IPR014892">
    <property type="entry name" value="RPA_C"/>
</dbReference>